<comment type="similarity">
    <text evidence="2 11">Belongs to the mitochondrial carrier (TC 2.A.29) family.</text>
</comment>
<evidence type="ECO:0000256" key="1">
    <source>
        <dbReference type="ARBA" id="ARBA00004448"/>
    </source>
</evidence>
<keyword evidence="7 12" id="KW-1133">Transmembrane helix</keyword>
<dbReference type="PANTHER" id="PTHR45671:SF12">
    <property type="entry name" value="MITOCHONDRIAL PHOSPHATE CARRIER PROTEIN"/>
    <property type="match status" value="1"/>
</dbReference>
<dbReference type="InterPro" id="IPR023395">
    <property type="entry name" value="MCP_dom_sf"/>
</dbReference>
<feature type="repeat" description="Solcar" evidence="10">
    <location>
        <begin position="155"/>
        <end position="240"/>
    </location>
</feature>
<sequence length="454" mass="49356">MAGPDVSNWRSTRRRPLSSFSSRVIIGVVLPLALRFNYGAHAFSYKNSPKPFRNSVCRTKKRFPFTRNIASTQDQNTPNNFDIPNDSGTGDASGLYSLRNPSFSQERQVDWEEVLGTDLPPLKVPGSLWKQYSIAAASTCVATLLCWLLIAASGVGAWRYYLAGGLCAAISHTVPVPIDVVKTRKQIDPTLANMNFIEATSYMLKNEGMRSLWAGLGPTLFGYLIEGAIKFGVYEATKPYVRRMLVFLSGLAPSMAFLNSHILSLVFCGAASGVAASIFLCPMEALRIRMVAQHNTGVNWVRAGSNILATEGAGFLFRGITPMLYKQVPYTITKNGSFDVVTRAAYGFLRNTGTAISPRLKVGIPVIAGAVASILSCIASQPGDMLLSLQNANAGERRRTRDIVRDILSSNRGMNGFMVGIKTRFLHVGVTVTLQLFLYDSIKQLCGIAATGSV</sequence>
<feature type="transmembrane region" description="Helical" evidence="12">
    <location>
        <begin position="20"/>
        <end position="38"/>
    </location>
</feature>
<evidence type="ECO:0000256" key="3">
    <source>
        <dbReference type="ARBA" id="ARBA00022448"/>
    </source>
</evidence>
<dbReference type="InterPro" id="IPR044677">
    <property type="entry name" value="SLC25A3/Pic2/Mir1-like"/>
</dbReference>
<dbReference type="AlphaFoldDB" id="A0A1Z5JSK9"/>
<keyword evidence="6" id="KW-0999">Mitochondrion inner membrane</keyword>
<evidence type="ECO:0000256" key="12">
    <source>
        <dbReference type="SAM" id="Phobius"/>
    </source>
</evidence>
<reference evidence="13 14" key="1">
    <citation type="journal article" date="2015" name="Plant Cell">
        <title>Oil accumulation by the oleaginous diatom Fistulifera solaris as revealed by the genome and transcriptome.</title>
        <authorList>
            <person name="Tanaka T."/>
            <person name="Maeda Y."/>
            <person name="Veluchamy A."/>
            <person name="Tanaka M."/>
            <person name="Abida H."/>
            <person name="Marechal E."/>
            <person name="Bowler C."/>
            <person name="Muto M."/>
            <person name="Sunaga Y."/>
            <person name="Tanaka M."/>
            <person name="Yoshino T."/>
            <person name="Taniguchi T."/>
            <person name="Fukuda Y."/>
            <person name="Nemoto M."/>
            <person name="Matsumoto M."/>
            <person name="Wong P.S."/>
            <person name="Aburatani S."/>
            <person name="Fujibuchi W."/>
        </authorList>
    </citation>
    <scope>NUCLEOTIDE SEQUENCE [LARGE SCALE GENOMIC DNA]</scope>
    <source>
        <strain evidence="13 14">JPCC DA0580</strain>
    </source>
</reference>
<feature type="transmembrane region" description="Helical" evidence="12">
    <location>
        <begin position="212"/>
        <end position="234"/>
    </location>
</feature>
<keyword evidence="8" id="KW-0496">Mitochondrion</keyword>
<evidence type="ECO:0000313" key="14">
    <source>
        <dbReference type="Proteomes" id="UP000198406"/>
    </source>
</evidence>
<dbReference type="SUPFAM" id="SSF103506">
    <property type="entry name" value="Mitochondrial carrier"/>
    <property type="match status" value="1"/>
</dbReference>
<feature type="repeat" description="Solcar" evidence="10">
    <location>
        <begin position="360"/>
        <end position="445"/>
    </location>
</feature>
<dbReference type="PANTHER" id="PTHR45671">
    <property type="entry name" value="SOLUTE CARRIER FAMILY 25 (MITOCHONDRIAL CARRIER PHOSPHATE CARRIER), MEMBER 3, LIKE-RELATED-RELATED"/>
    <property type="match status" value="1"/>
</dbReference>
<dbReference type="GO" id="GO:0005743">
    <property type="term" value="C:mitochondrial inner membrane"/>
    <property type="evidence" value="ECO:0007669"/>
    <property type="project" value="UniProtKB-SubCell"/>
</dbReference>
<evidence type="ECO:0000256" key="9">
    <source>
        <dbReference type="ARBA" id="ARBA00023136"/>
    </source>
</evidence>
<accession>A0A1Z5JSK9</accession>
<dbReference type="PRINTS" id="PR00926">
    <property type="entry name" value="MITOCARRIER"/>
</dbReference>
<protein>
    <recommendedName>
        <fullName evidence="15">Solute carrier family 25 (Mitochondrial phosphate transporter), member 23/24/25/41</fullName>
    </recommendedName>
</protein>
<feature type="transmembrane region" description="Helical" evidence="12">
    <location>
        <begin position="254"/>
        <end position="280"/>
    </location>
</feature>
<feature type="repeat" description="Solcar" evidence="10">
    <location>
        <begin position="263"/>
        <end position="344"/>
    </location>
</feature>
<keyword evidence="14" id="KW-1185">Reference proteome</keyword>
<dbReference type="InterPro" id="IPR018108">
    <property type="entry name" value="MCP_transmembrane"/>
</dbReference>
<evidence type="ECO:0008006" key="15">
    <source>
        <dbReference type="Google" id="ProtNLM"/>
    </source>
</evidence>
<dbReference type="Gene3D" id="1.50.40.10">
    <property type="entry name" value="Mitochondrial carrier domain"/>
    <property type="match status" value="1"/>
</dbReference>
<dbReference type="PROSITE" id="PS50920">
    <property type="entry name" value="SOLCAR"/>
    <property type="match status" value="3"/>
</dbReference>
<dbReference type="InterPro" id="IPR002067">
    <property type="entry name" value="MCP"/>
</dbReference>
<keyword evidence="3 11" id="KW-0813">Transport</keyword>
<organism evidence="13 14">
    <name type="scientific">Fistulifera solaris</name>
    <name type="common">Oleaginous diatom</name>
    <dbReference type="NCBI Taxonomy" id="1519565"/>
    <lineage>
        <taxon>Eukaryota</taxon>
        <taxon>Sar</taxon>
        <taxon>Stramenopiles</taxon>
        <taxon>Ochrophyta</taxon>
        <taxon>Bacillariophyta</taxon>
        <taxon>Bacillariophyceae</taxon>
        <taxon>Bacillariophycidae</taxon>
        <taxon>Naviculales</taxon>
        <taxon>Naviculaceae</taxon>
        <taxon>Fistulifera</taxon>
    </lineage>
</organism>
<gene>
    <name evidence="13" type="ORF">FisN_5Hh399</name>
</gene>
<comment type="caution">
    <text evidence="13">The sequence shown here is derived from an EMBL/GenBank/DDBJ whole genome shotgun (WGS) entry which is preliminary data.</text>
</comment>
<evidence type="ECO:0000256" key="10">
    <source>
        <dbReference type="PROSITE-ProRule" id="PRU00282"/>
    </source>
</evidence>
<dbReference type="InParanoid" id="A0A1Z5JSK9"/>
<keyword evidence="4 10" id="KW-0812">Transmembrane</keyword>
<evidence type="ECO:0000256" key="7">
    <source>
        <dbReference type="ARBA" id="ARBA00022989"/>
    </source>
</evidence>
<keyword evidence="5" id="KW-0677">Repeat</keyword>
<feature type="transmembrane region" description="Helical" evidence="12">
    <location>
        <begin position="132"/>
        <end position="152"/>
    </location>
</feature>
<evidence type="ECO:0000313" key="13">
    <source>
        <dbReference type="EMBL" id="GAX17015.1"/>
    </source>
</evidence>
<dbReference type="OrthoDB" id="427452at2759"/>
<evidence type="ECO:0000256" key="2">
    <source>
        <dbReference type="ARBA" id="ARBA00006375"/>
    </source>
</evidence>
<dbReference type="Pfam" id="PF00153">
    <property type="entry name" value="Mito_carr"/>
    <property type="match status" value="3"/>
</dbReference>
<dbReference type="Proteomes" id="UP000198406">
    <property type="component" value="Unassembled WGS sequence"/>
</dbReference>
<dbReference type="GO" id="GO:0005315">
    <property type="term" value="F:phosphate transmembrane transporter activity"/>
    <property type="evidence" value="ECO:0007669"/>
    <property type="project" value="InterPro"/>
</dbReference>
<evidence type="ECO:0000256" key="6">
    <source>
        <dbReference type="ARBA" id="ARBA00022792"/>
    </source>
</evidence>
<dbReference type="EMBL" id="BDSP01000111">
    <property type="protein sequence ID" value="GAX17015.1"/>
    <property type="molecule type" value="Genomic_DNA"/>
</dbReference>
<evidence type="ECO:0000256" key="11">
    <source>
        <dbReference type="RuleBase" id="RU000488"/>
    </source>
</evidence>
<comment type="subcellular location">
    <subcellularLocation>
        <location evidence="1">Mitochondrion inner membrane</location>
        <topology evidence="1">Multi-pass membrane protein</topology>
    </subcellularLocation>
</comment>
<name>A0A1Z5JSK9_FISSO</name>
<evidence type="ECO:0000256" key="8">
    <source>
        <dbReference type="ARBA" id="ARBA00023128"/>
    </source>
</evidence>
<evidence type="ECO:0000256" key="5">
    <source>
        <dbReference type="ARBA" id="ARBA00022737"/>
    </source>
</evidence>
<dbReference type="GO" id="GO:1990547">
    <property type="term" value="P:mitochondrial phosphate ion transmembrane transport"/>
    <property type="evidence" value="ECO:0007669"/>
    <property type="project" value="InterPro"/>
</dbReference>
<keyword evidence="9 10" id="KW-0472">Membrane</keyword>
<evidence type="ECO:0000256" key="4">
    <source>
        <dbReference type="ARBA" id="ARBA00022692"/>
    </source>
</evidence>
<proteinExistence type="inferred from homology"/>